<accession>A0A8S5U7Z8</accession>
<sequence length="30" mass="3498">MIAKAEIPHRTEITCTKLKQIKLKFLNKNS</sequence>
<reference evidence="1" key="1">
    <citation type="journal article" date="2021" name="Proc. Natl. Acad. Sci. U.S.A.">
        <title>A Catalog of Tens of Thousands of Viruses from Human Metagenomes Reveals Hidden Associations with Chronic Diseases.</title>
        <authorList>
            <person name="Tisza M.J."/>
            <person name="Buck C.B."/>
        </authorList>
    </citation>
    <scope>NUCLEOTIDE SEQUENCE</scope>
    <source>
        <strain evidence="1">CtLKT1</strain>
    </source>
</reference>
<protein>
    <submittedName>
        <fullName evidence="1">Uncharacterized protein</fullName>
    </submittedName>
</protein>
<name>A0A8S5U7Z8_9CAUD</name>
<proteinExistence type="predicted"/>
<organism evidence="1">
    <name type="scientific">Siphoviridae sp. ctLKT1</name>
    <dbReference type="NCBI Taxonomy" id="2825451"/>
    <lineage>
        <taxon>Viruses</taxon>
        <taxon>Duplodnaviria</taxon>
        <taxon>Heunggongvirae</taxon>
        <taxon>Uroviricota</taxon>
        <taxon>Caudoviricetes</taxon>
    </lineage>
</organism>
<evidence type="ECO:0000313" key="1">
    <source>
        <dbReference type="EMBL" id="DAF90510.1"/>
    </source>
</evidence>
<dbReference type="EMBL" id="BK016030">
    <property type="protein sequence ID" value="DAF90510.1"/>
    <property type="molecule type" value="Genomic_DNA"/>
</dbReference>